<dbReference type="InterPro" id="IPR023099">
    <property type="entry name" value="Glyco_hydro_46_N"/>
</dbReference>
<evidence type="ECO:0000256" key="2">
    <source>
        <dbReference type="SAM" id="SignalP"/>
    </source>
</evidence>
<organism evidence="3 4">
    <name type="scientific">Streptomyces sannanensis</name>
    <dbReference type="NCBI Taxonomy" id="285536"/>
    <lineage>
        <taxon>Bacteria</taxon>
        <taxon>Bacillati</taxon>
        <taxon>Actinomycetota</taxon>
        <taxon>Actinomycetes</taxon>
        <taxon>Kitasatosporales</taxon>
        <taxon>Streptomycetaceae</taxon>
        <taxon>Streptomyces</taxon>
    </lineage>
</organism>
<dbReference type="RefSeq" id="WP_345035481.1">
    <property type="nucleotide sequence ID" value="NZ_BAAAYL010000001.1"/>
</dbReference>
<keyword evidence="1" id="KW-0964">Secreted</keyword>
<accession>A0ABP6S864</accession>
<keyword evidence="4" id="KW-1185">Reference proteome</keyword>
<dbReference type="SUPFAM" id="SSF53955">
    <property type="entry name" value="Lysozyme-like"/>
    <property type="match status" value="1"/>
</dbReference>
<dbReference type="CDD" id="cd00978">
    <property type="entry name" value="chitosanase_GH46"/>
    <property type="match status" value="1"/>
</dbReference>
<name>A0ABP6S864_9ACTN</name>
<feature type="chain" id="PRO_5045984925" description="Chitosanase" evidence="2">
    <location>
        <begin position="19"/>
        <end position="294"/>
    </location>
</feature>
<dbReference type="InterPro" id="IPR000400">
    <property type="entry name" value="Glyco_hydro_46"/>
</dbReference>
<dbReference type="Gene3D" id="3.30.386.10">
    <property type="entry name" value="Chitosanase, subunit A, domain 2"/>
    <property type="match status" value="1"/>
</dbReference>
<dbReference type="Pfam" id="PF01374">
    <property type="entry name" value="Glyco_hydro_46"/>
    <property type="match status" value="1"/>
</dbReference>
<dbReference type="Gene3D" id="1.20.141.10">
    <property type="entry name" value="Chitosanase, subunit A, domain 1"/>
    <property type="match status" value="1"/>
</dbReference>
<dbReference type="EC" id="3.2.1.132" evidence="1"/>
<keyword evidence="1" id="KW-0326">Glycosidase</keyword>
<comment type="catalytic activity">
    <reaction evidence="1">
        <text>Endohydrolysis of beta-(1-&gt;4)-linkages between D-glucosamine residues in a partly acetylated chitosan.</text>
        <dbReference type="EC" id="3.2.1.132"/>
    </reaction>
</comment>
<reference evidence="4" key="1">
    <citation type="journal article" date="2019" name="Int. J. Syst. Evol. Microbiol.">
        <title>The Global Catalogue of Microorganisms (GCM) 10K type strain sequencing project: providing services to taxonomists for standard genome sequencing and annotation.</title>
        <authorList>
            <consortium name="The Broad Institute Genomics Platform"/>
            <consortium name="The Broad Institute Genome Sequencing Center for Infectious Disease"/>
            <person name="Wu L."/>
            <person name="Ma J."/>
        </authorList>
    </citation>
    <scope>NUCLEOTIDE SEQUENCE [LARGE SCALE GENOMIC DNA]</scope>
    <source>
        <strain evidence="4">JCM 9651</strain>
    </source>
</reference>
<sequence>MKRSYWPIFALAPLAAVAFYFVSPATQPDEPQADAKSQNAATRAMEELKEAEDLIADLPPGLAAPDKKELARQIVATAENSTRKWNTLYGHIDDGGDGDGYCGGIVGFCSGTLDMLTLVESYTKEHPGNGLAGYLPALRKVNGSDSHEGLDPGFTAAWKKESEIPAFREAQDAADNSMYFKPAVDLAKMDGLGTLGQFIYYDAMVLHGPGTERNSFYEIRERVMAKADTKAEGGDETTYLNAFLDTCRQVMQESKSDRETSRIDTAQRVFLRDGNLELKAPLTWQMYGETFRSA</sequence>
<dbReference type="Proteomes" id="UP001499990">
    <property type="component" value="Unassembled WGS sequence"/>
</dbReference>
<evidence type="ECO:0000313" key="3">
    <source>
        <dbReference type="EMBL" id="GAA3370224.1"/>
    </source>
</evidence>
<protein>
    <recommendedName>
        <fullName evidence="1">Chitosanase</fullName>
        <ecNumber evidence="1">3.2.1.132</ecNumber>
    </recommendedName>
</protein>
<comment type="similarity">
    <text evidence="1">Belongs to the glycosyl hydrolase 46 family.</text>
</comment>
<dbReference type="EMBL" id="BAAAYL010000001">
    <property type="protein sequence ID" value="GAA3370224.1"/>
    <property type="molecule type" value="Genomic_DNA"/>
</dbReference>
<dbReference type="InterPro" id="IPR023346">
    <property type="entry name" value="Lysozyme-like_dom_sf"/>
</dbReference>
<evidence type="ECO:0000256" key="1">
    <source>
        <dbReference type="PIRNR" id="PIRNR036551"/>
    </source>
</evidence>
<proteinExistence type="inferred from homology"/>
<dbReference type="PIRSF" id="PIRSF036551">
    <property type="entry name" value="Chitosanase"/>
    <property type="match status" value="1"/>
</dbReference>
<keyword evidence="1" id="KW-0378">Hydrolase</keyword>
<keyword evidence="2" id="KW-0732">Signal</keyword>
<evidence type="ECO:0000313" key="4">
    <source>
        <dbReference type="Proteomes" id="UP001499990"/>
    </source>
</evidence>
<gene>
    <name evidence="3" type="ORF">GCM10020367_16000</name>
</gene>
<comment type="subcellular location">
    <subcellularLocation>
        <location evidence="1">Secreted</location>
    </subcellularLocation>
</comment>
<comment type="caution">
    <text evidence="3">The sequence shown here is derived from an EMBL/GenBank/DDBJ whole genome shotgun (WGS) entry which is preliminary data.</text>
</comment>
<comment type="function">
    <text evidence="1">Aids in the defense against invading fungal pathogens by degrading their cell wall chitosan.</text>
</comment>
<feature type="signal peptide" evidence="2">
    <location>
        <begin position="1"/>
        <end position="18"/>
    </location>
</feature>